<dbReference type="PROSITE" id="PS00061">
    <property type="entry name" value="ADH_SHORT"/>
    <property type="match status" value="1"/>
</dbReference>
<evidence type="ECO:0000313" key="5">
    <source>
        <dbReference type="EMBL" id="UNO49854.1"/>
    </source>
</evidence>
<dbReference type="KEGG" id="aaco:K1I37_04920"/>
<feature type="domain" description="Ketoreductase" evidence="4">
    <location>
        <begin position="4"/>
        <end position="186"/>
    </location>
</feature>
<dbReference type="EC" id="1.1.1.47" evidence="5"/>
<evidence type="ECO:0000259" key="4">
    <source>
        <dbReference type="SMART" id="SM00822"/>
    </source>
</evidence>
<evidence type="ECO:0000256" key="3">
    <source>
        <dbReference type="ARBA" id="ARBA00023027"/>
    </source>
</evidence>
<accession>T0CUN1</accession>
<keyword evidence="3" id="KW-0520">NAD</keyword>
<evidence type="ECO:0000256" key="2">
    <source>
        <dbReference type="ARBA" id="ARBA00023002"/>
    </source>
</evidence>
<accession>A0A9E7CRG4</accession>
<dbReference type="InterPro" id="IPR020904">
    <property type="entry name" value="Sc_DH/Rdtase_CS"/>
</dbReference>
<comment type="similarity">
    <text evidence="1">Belongs to the short-chain dehydrogenases/reductases (SDR) family.</text>
</comment>
<dbReference type="eggNOG" id="COG1028">
    <property type="taxonomic scope" value="Bacteria"/>
</dbReference>
<name>T0CUN1_ALIAG</name>
<keyword evidence="2 5" id="KW-0560">Oxidoreductase</keyword>
<dbReference type="GO" id="GO:0008206">
    <property type="term" value="P:bile acid metabolic process"/>
    <property type="evidence" value="ECO:0007669"/>
    <property type="project" value="UniProtKB-ARBA"/>
</dbReference>
<protein>
    <submittedName>
        <fullName evidence="5">Glucose 1-dehydrogenase</fullName>
        <ecNumber evidence="5">1.1.1.47</ecNumber>
    </submittedName>
</protein>
<sequence length="254" mass="27313">MSTRVVVVTGGAQGIGLGVSRAFARTGWHVIIADVDEEAGHEAMSFFQEQNYLGRFVRTDVSDEAQVKSLIASISETEGQLDVVVNNAGIFSGGPIEELPVDVFDRVIAVNLRGPFLMAKYSAPLLRKSAPGVIINMASTRALMSEPNTEPYSASKGGVVALTHALSISLGPDIRVNSISPGWIEVGDWKKSKNRTSPHHREVDMTQHPVGRVGVPDDIASLCLFLASNESSFITGQNFVVDGGMTKKMIYEPD</sequence>
<dbReference type="AlphaFoldDB" id="T0CUN1"/>
<dbReference type="RefSeq" id="WP_021297920.1">
    <property type="nucleotide sequence ID" value="NZ_AURB01000164.1"/>
</dbReference>
<dbReference type="STRING" id="1356854.N007_01595"/>
<dbReference type="OrthoDB" id="125587at2"/>
<dbReference type="FunFam" id="3.40.50.720:FF:000084">
    <property type="entry name" value="Short-chain dehydrogenase reductase"/>
    <property type="match status" value="1"/>
</dbReference>
<gene>
    <name evidence="5" type="ORF">K1I37_04920</name>
</gene>
<evidence type="ECO:0000256" key="1">
    <source>
        <dbReference type="ARBA" id="ARBA00006484"/>
    </source>
</evidence>
<dbReference type="PANTHER" id="PTHR24321">
    <property type="entry name" value="DEHYDROGENASES, SHORT CHAIN"/>
    <property type="match status" value="1"/>
</dbReference>
<dbReference type="Proteomes" id="UP000829401">
    <property type="component" value="Chromosome"/>
</dbReference>
<dbReference type="InterPro" id="IPR036291">
    <property type="entry name" value="NAD(P)-bd_dom_sf"/>
</dbReference>
<dbReference type="InterPro" id="IPR057326">
    <property type="entry name" value="KR_dom"/>
</dbReference>
<dbReference type="SUPFAM" id="SSF51735">
    <property type="entry name" value="NAD(P)-binding Rossmann-fold domains"/>
    <property type="match status" value="1"/>
</dbReference>
<dbReference type="EMBL" id="CP080467">
    <property type="protein sequence ID" value="UNO49854.1"/>
    <property type="molecule type" value="Genomic_DNA"/>
</dbReference>
<dbReference type="SMART" id="SM00822">
    <property type="entry name" value="PKS_KR"/>
    <property type="match status" value="1"/>
</dbReference>
<reference evidence="6" key="1">
    <citation type="journal article" date="2022" name="G3 (Bethesda)">
        <title>Unveiling the complete genome sequence of Alicyclobacillus acidoterrestris DSM 3922T, a taint-producing strain.</title>
        <authorList>
            <person name="Leonardo I.C."/>
            <person name="Barreto Crespo M.T."/>
            <person name="Gaspar F.B."/>
        </authorList>
    </citation>
    <scope>NUCLEOTIDE SEQUENCE [LARGE SCALE GENOMIC DNA]</scope>
    <source>
        <strain evidence="6">DSM 3922</strain>
    </source>
</reference>
<proteinExistence type="inferred from homology"/>
<dbReference type="PRINTS" id="PR00081">
    <property type="entry name" value="GDHRDH"/>
</dbReference>
<dbReference type="GO" id="GO:0047936">
    <property type="term" value="F:glucose 1-dehydrogenase [NAD(P)+] activity"/>
    <property type="evidence" value="ECO:0007669"/>
    <property type="project" value="UniProtKB-EC"/>
</dbReference>
<dbReference type="PRINTS" id="PR00080">
    <property type="entry name" value="SDRFAMILY"/>
</dbReference>
<evidence type="ECO:0000313" key="6">
    <source>
        <dbReference type="Proteomes" id="UP000829401"/>
    </source>
</evidence>
<keyword evidence="6" id="KW-1185">Reference proteome</keyword>
<organism evidence="5 6">
    <name type="scientific">Alicyclobacillus acidoterrestris (strain ATCC 49025 / DSM 3922 / CIP 106132 / NCIMB 13137 / GD3B)</name>
    <dbReference type="NCBI Taxonomy" id="1356854"/>
    <lineage>
        <taxon>Bacteria</taxon>
        <taxon>Bacillati</taxon>
        <taxon>Bacillota</taxon>
        <taxon>Bacilli</taxon>
        <taxon>Bacillales</taxon>
        <taxon>Alicyclobacillaceae</taxon>
        <taxon>Alicyclobacillus</taxon>
    </lineage>
</organism>
<dbReference type="PANTHER" id="PTHR24321:SF8">
    <property type="entry name" value="ESTRADIOL 17-BETA-DEHYDROGENASE 8-RELATED"/>
    <property type="match status" value="1"/>
</dbReference>
<dbReference type="NCBIfam" id="NF005559">
    <property type="entry name" value="PRK07231.1"/>
    <property type="match status" value="1"/>
</dbReference>
<dbReference type="InterPro" id="IPR002347">
    <property type="entry name" value="SDR_fam"/>
</dbReference>
<dbReference type="Gene3D" id="3.40.50.720">
    <property type="entry name" value="NAD(P)-binding Rossmann-like Domain"/>
    <property type="match status" value="1"/>
</dbReference>
<dbReference type="Pfam" id="PF13561">
    <property type="entry name" value="adh_short_C2"/>
    <property type="match status" value="1"/>
</dbReference>